<accession>A0ABX2SYB6</accession>
<dbReference type="PANTHER" id="PTHR40083">
    <property type="entry name" value="UPF0122 PROTEIN CBO2450/CLC_2298"/>
    <property type="match status" value="1"/>
</dbReference>
<comment type="function">
    <text evidence="2 3">Might take part in the signal recognition particle (SRP) pathway. This is inferred from the conservation of its genetic proximity to ftsY/ffh. May be a regulatory protein.</text>
</comment>
<comment type="similarity">
    <text evidence="1 3">Belongs to the UPF0122 family.</text>
</comment>
<name>A0ABX2SYB6_9BACL</name>
<dbReference type="EMBL" id="JACBYF010000004">
    <property type="protein sequence ID" value="NYS47205.1"/>
    <property type="molecule type" value="Genomic_DNA"/>
</dbReference>
<dbReference type="HAMAP" id="MF_00245">
    <property type="entry name" value="UPF0122"/>
    <property type="match status" value="1"/>
</dbReference>
<evidence type="ECO:0000256" key="1">
    <source>
        <dbReference type="ARBA" id="ARBA00008720"/>
    </source>
</evidence>
<evidence type="ECO:0000256" key="2">
    <source>
        <dbReference type="ARBA" id="ARBA00024764"/>
    </source>
</evidence>
<dbReference type="Pfam" id="PF04297">
    <property type="entry name" value="UPF0122"/>
    <property type="match status" value="1"/>
</dbReference>
<evidence type="ECO:0000313" key="4">
    <source>
        <dbReference type="EMBL" id="NYS47205.1"/>
    </source>
</evidence>
<protein>
    <recommendedName>
        <fullName evidence="3">UPF0122 protein HZY85_03215</fullName>
    </recommendedName>
</protein>
<gene>
    <name evidence="4" type="ORF">HZY85_03215</name>
</gene>
<reference evidence="4 5" key="1">
    <citation type="submission" date="2020-07" db="EMBL/GenBank/DDBJ databases">
        <title>MOT database genomes.</title>
        <authorList>
            <person name="Joseph S."/>
            <person name="Aduse-Opoku J."/>
            <person name="Hashim A."/>
            <person name="Wade W."/>
            <person name="Curtis M."/>
        </authorList>
    </citation>
    <scope>NUCLEOTIDE SEQUENCE [LARGE SCALE GENOMIC DNA]</scope>
    <source>
        <strain evidence="4 5">CIP 106318</strain>
    </source>
</reference>
<sequence length="107" mass="12824">MGIEKIIKISQLYDFYSELLNDKQREYIKNYYFDDLSLTEMSEIYGISKQAISNNIKRSVKDLEDFEEKLEMIKISNERQFLLNEINRINTNNEVSELLDQLMKLDN</sequence>
<dbReference type="InterPro" id="IPR007394">
    <property type="entry name" value="UPF0122"/>
</dbReference>
<dbReference type="InterPro" id="IPR054831">
    <property type="entry name" value="UPF0122_fam_protein"/>
</dbReference>
<dbReference type="RefSeq" id="WP_179940820.1">
    <property type="nucleotide sequence ID" value="NZ_JACBYF010000004.1"/>
</dbReference>
<dbReference type="Gene3D" id="1.10.10.10">
    <property type="entry name" value="Winged helix-like DNA-binding domain superfamily/Winged helix DNA-binding domain"/>
    <property type="match status" value="1"/>
</dbReference>
<dbReference type="InterPro" id="IPR013324">
    <property type="entry name" value="RNA_pol_sigma_r3/r4-like"/>
</dbReference>
<organism evidence="4 5">
    <name type="scientific">Gemelliphila palaticanis</name>
    <dbReference type="NCBI Taxonomy" id="81950"/>
    <lineage>
        <taxon>Bacteria</taxon>
        <taxon>Bacillati</taxon>
        <taxon>Bacillota</taxon>
        <taxon>Bacilli</taxon>
        <taxon>Bacillales</taxon>
        <taxon>Gemellaceae</taxon>
        <taxon>Gemelliphila</taxon>
    </lineage>
</organism>
<dbReference type="SUPFAM" id="SSF88659">
    <property type="entry name" value="Sigma3 and sigma4 domains of RNA polymerase sigma factors"/>
    <property type="match status" value="1"/>
</dbReference>
<dbReference type="PANTHER" id="PTHR40083:SF1">
    <property type="entry name" value="UPF0122 PROTEIN YLXM"/>
    <property type="match status" value="1"/>
</dbReference>
<proteinExistence type="inferred from homology"/>
<dbReference type="Proteomes" id="UP000531840">
    <property type="component" value="Unassembled WGS sequence"/>
</dbReference>
<dbReference type="NCBIfam" id="NF045758">
    <property type="entry name" value="YlxM"/>
    <property type="match status" value="1"/>
</dbReference>
<keyword evidence="5" id="KW-1185">Reference proteome</keyword>
<comment type="caution">
    <text evidence="4">The sequence shown here is derived from an EMBL/GenBank/DDBJ whole genome shotgun (WGS) entry which is preliminary data.</text>
</comment>
<evidence type="ECO:0000313" key="5">
    <source>
        <dbReference type="Proteomes" id="UP000531840"/>
    </source>
</evidence>
<evidence type="ECO:0000256" key="3">
    <source>
        <dbReference type="HAMAP-Rule" id="MF_00245"/>
    </source>
</evidence>
<dbReference type="InterPro" id="IPR036388">
    <property type="entry name" value="WH-like_DNA-bd_sf"/>
</dbReference>